<evidence type="ECO:0000313" key="2">
    <source>
        <dbReference type="EMBL" id="MFC3907509.1"/>
    </source>
</evidence>
<protein>
    <recommendedName>
        <fullName evidence="4">Transmembrane protein</fullName>
    </recommendedName>
</protein>
<comment type="caution">
    <text evidence="2">The sequence shown here is derived from an EMBL/GenBank/DDBJ whole genome shotgun (WGS) entry which is preliminary data.</text>
</comment>
<keyword evidence="3" id="KW-1185">Reference proteome</keyword>
<sequence length="117" mass="13629">MPHLIWNWHYDVPEFVSHWRERLVENHNMTRTSANWTIFFSFFIPAVVSGLIAYFTSNRLDNDIYGLTPEKNPEEEGLIVEDIKETASFGSKLFLLIIAVVAFVFFVEWLIAVPPPQ</sequence>
<keyword evidence="1" id="KW-1133">Transmembrane helix</keyword>
<evidence type="ECO:0000256" key="1">
    <source>
        <dbReference type="SAM" id="Phobius"/>
    </source>
</evidence>
<dbReference type="RefSeq" id="WP_382339936.1">
    <property type="nucleotide sequence ID" value="NZ_JBHSAB010000001.1"/>
</dbReference>
<accession>A0ABV8CC48</accession>
<reference evidence="3" key="1">
    <citation type="journal article" date="2019" name="Int. J. Syst. Evol. Microbiol.">
        <title>The Global Catalogue of Microorganisms (GCM) 10K type strain sequencing project: providing services to taxonomists for standard genome sequencing and annotation.</title>
        <authorList>
            <consortium name="The Broad Institute Genomics Platform"/>
            <consortium name="The Broad Institute Genome Sequencing Center for Infectious Disease"/>
            <person name="Wu L."/>
            <person name="Ma J."/>
        </authorList>
    </citation>
    <scope>NUCLEOTIDE SEQUENCE [LARGE SCALE GENOMIC DNA]</scope>
    <source>
        <strain evidence="3">CCUG 59858</strain>
    </source>
</reference>
<dbReference type="Proteomes" id="UP001595758">
    <property type="component" value="Unassembled WGS sequence"/>
</dbReference>
<evidence type="ECO:0000313" key="3">
    <source>
        <dbReference type="Proteomes" id="UP001595758"/>
    </source>
</evidence>
<proteinExistence type="predicted"/>
<keyword evidence="1" id="KW-0472">Membrane</keyword>
<organism evidence="2 3">
    <name type="scientific">Legionella dresdenensis</name>
    <dbReference type="NCBI Taxonomy" id="450200"/>
    <lineage>
        <taxon>Bacteria</taxon>
        <taxon>Pseudomonadati</taxon>
        <taxon>Pseudomonadota</taxon>
        <taxon>Gammaproteobacteria</taxon>
        <taxon>Legionellales</taxon>
        <taxon>Legionellaceae</taxon>
        <taxon>Legionella</taxon>
    </lineage>
</organism>
<feature type="transmembrane region" description="Helical" evidence="1">
    <location>
        <begin position="93"/>
        <end position="112"/>
    </location>
</feature>
<name>A0ABV8CC48_9GAMM</name>
<dbReference type="EMBL" id="JBHSAB010000001">
    <property type="protein sequence ID" value="MFC3907509.1"/>
    <property type="molecule type" value="Genomic_DNA"/>
</dbReference>
<gene>
    <name evidence="2" type="ORF">ACFORL_00265</name>
</gene>
<feature type="transmembrane region" description="Helical" evidence="1">
    <location>
        <begin position="36"/>
        <end position="55"/>
    </location>
</feature>
<keyword evidence="1" id="KW-0812">Transmembrane</keyword>
<evidence type="ECO:0008006" key="4">
    <source>
        <dbReference type="Google" id="ProtNLM"/>
    </source>
</evidence>